<protein>
    <recommendedName>
        <fullName evidence="1">HNH nuclease domain-containing protein</fullName>
    </recommendedName>
</protein>
<dbReference type="InterPro" id="IPR047693">
    <property type="entry name" value="RNA-guided_IscB-like"/>
</dbReference>
<dbReference type="Gene3D" id="1.10.30.50">
    <property type="match status" value="1"/>
</dbReference>
<evidence type="ECO:0000313" key="2">
    <source>
        <dbReference type="EMBL" id="RUT02124.1"/>
    </source>
</evidence>
<keyword evidence="3" id="KW-1185">Reference proteome</keyword>
<proteinExistence type="predicted"/>
<dbReference type="Pfam" id="PF14239">
    <property type="entry name" value="RRXRR"/>
    <property type="match status" value="1"/>
</dbReference>
<accession>A0A433V7S4</accession>
<sequence>MVHPARARKLLTQEKAAVFRTYPFVIIVKKQVLNPTIKEYFLKIDPGSKWTGFAIQCGSDIVFRMELQHRGLQIRSNLLTRAGFRCGRRSRDLRYRKKRFNKRKRLGWLAPSLMHRVSTVETWIQRFCKFCPIVVIEIEQVKFDMQKLANPEISGIEYQQGTLWGYEVREYLLEKWGRECVYCGVKDVQLEIEHIAPKSKGGSDRVSNLTLACHDCNQRKGDMDISDFLSDRQKLSKILSQAKSPLRDATAVNSTRIAISNMAGKYNNVKNWTGGRTKMNRVKQNLSKTHSIDAACVGESGSNIKILTQQPLFVTSKGHGNRQSRKTNDKGFPALITETCQKTGNKIVKKNPDGTVKTIAPKTEYNHVHTGDIVRFKLEKPSMTLGNKKKGIEKKVKVPCGSYTARVKTPTPKGFEVLINKERVSVPVMNGVSFAYRADGYDYKFVHV</sequence>
<reference evidence="2" key="2">
    <citation type="journal article" date="2019" name="Genome Biol. Evol.">
        <title>Day and night: Metabolic profiles and evolutionary relationships of six axenic non-marine cyanobacteria.</title>
        <authorList>
            <person name="Will S.E."/>
            <person name="Henke P."/>
            <person name="Boedeker C."/>
            <person name="Huang S."/>
            <person name="Brinkmann H."/>
            <person name="Rohde M."/>
            <person name="Jarek M."/>
            <person name="Friedl T."/>
            <person name="Seufert S."/>
            <person name="Schumacher M."/>
            <person name="Overmann J."/>
            <person name="Neumann-Schaal M."/>
            <person name="Petersen J."/>
        </authorList>
    </citation>
    <scope>NUCLEOTIDE SEQUENCE [LARGE SCALE GENOMIC DNA]</scope>
    <source>
        <strain evidence="2">PCC 7102</strain>
    </source>
</reference>
<dbReference type="PANTHER" id="PTHR33877">
    <property type="entry name" value="SLL1193 PROTEIN"/>
    <property type="match status" value="1"/>
</dbReference>
<organism evidence="2 3">
    <name type="scientific">Dulcicalothrix desertica PCC 7102</name>
    <dbReference type="NCBI Taxonomy" id="232991"/>
    <lineage>
        <taxon>Bacteria</taxon>
        <taxon>Bacillati</taxon>
        <taxon>Cyanobacteriota</taxon>
        <taxon>Cyanophyceae</taxon>
        <taxon>Nostocales</taxon>
        <taxon>Calotrichaceae</taxon>
        <taxon>Dulcicalothrix</taxon>
    </lineage>
</organism>
<dbReference type="EMBL" id="RSCL01000017">
    <property type="protein sequence ID" value="RUT02124.1"/>
    <property type="molecule type" value="Genomic_DNA"/>
</dbReference>
<dbReference type="CDD" id="cd00085">
    <property type="entry name" value="HNHc"/>
    <property type="match status" value="1"/>
</dbReference>
<evidence type="ECO:0000259" key="1">
    <source>
        <dbReference type="SMART" id="SM00507"/>
    </source>
</evidence>
<dbReference type="AlphaFoldDB" id="A0A433V7S4"/>
<dbReference type="NCBIfam" id="NF040563">
    <property type="entry name" value="guided_IscB"/>
    <property type="match status" value="1"/>
</dbReference>
<dbReference type="SMART" id="SM00507">
    <property type="entry name" value="HNHc"/>
    <property type="match status" value="1"/>
</dbReference>
<dbReference type="Proteomes" id="UP000271624">
    <property type="component" value="Unassembled WGS sequence"/>
</dbReference>
<gene>
    <name evidence="2" type="ORF">DSM106972_061990</name>
</gene>
<dbReference type="InterPro" id="IPR002711">
    <property type="entry name" value="HNH"/>
</dbReference>
<evidence type="ECO:0000313" key="3">
    <source>
        <dbReference type="Proteomes" id="UP000271624"/>
    </source>
</evidence>
<dbReference type="InterPro" id="IPR025938">
    <property type="entry name" value="RRXRR_dom"/>
</dbReference>
<reference evidence="2" key="1">
    <citation type="submission" date="2018-12" db="EMBL/GenBank/DDBJ databases">
        <authorList>
            <person name="Will S."/>
            <person name="Neumann-Schaal M."/>
            <person name="Henke P."/>
        </authorList>
    </citation>
    <scope>NUCLEOTIDE SEQUENCE</scope>
    <source>
        <strain evidence="2">PCC 7102</strain>
    </source>
</reference>
<dbReference type="Pfam" id="PF01844">
    <property type="entry name" value="HNH"/>
    <property type="match status" value="1"/>
</dbReference>
<feature type="domain" description="HNH nuclease" evidence="1">
    <location>
        <begin position="167"/>
        <end position="218"/>
    </location>
</feature>
<name>A0A433V7S4_9CYAN</name>
<dbReference type="InterPro" id="IPR003615">
    <property type="entry name" value="HNH_nuc"/>
</dbReference>
<dbReference type="PANTHER" id="PTHR33877:SF2">
    <property type="entry name" value="OS07G0170200 PROTEIN"/>
    <property type="match status" value="1"/>
</dbReference>
<dbReference type="InterPro" id="IPR052892">
    <property type="entry name" value="NA-targeting_endonuclease"/>
</dbReference>
<comment type="caution">
    <text evidence="2">The sequence shown here is derived from an EMBL/GenBank/DDBJ whole genome shotgun (WGS) entry which is preliminary data.</text>
</comment>